<comment type="subcellular location">
    <subcellularLocation>
        <location evidence="1">Nucleus</location>
    </subcellularLocation>
</comment>
<evidence type="ECO:0000256" key="5">
    <source>
        <dbReference type="ARBA" id="ARBA00023306"/>
    </source>
</evidence>
<dbReference type="Gene3D" id="4.10.365.10">
    <property type="entry name" value="p27"/>
    <property type="match status" value="1"/>
</dbReference>
<dbReference type="InParanoid" id="A0A6P7M1W7"/>
<dbReference type="InterPro" id="IPR003175">
    <property type="entry name" value="CDI_dom"/>
</dbReference>
<protein>
    <submittedName>
        <fullName evidence="9">Cyclin-dependent kinase inhibitor 1Ca isoform X1</fullName>
    </submittedName>
</protein>
<dbReference type="AlphaFoldDB" id="A0A6P7M1W7"/>
<organism evidence="8 9">
    <name type="scientific">Betta splendens</name>
    <name type="common">Siamese fighting fish</name>
    <dbReference type="NCBI Taxonomy" id="158456"/>
    <lineage>
        <taxon>Eukaryota</taxon>
        <taxon>Metazoa</taxon>
        <taxon>Chordata</taxon>
        <taxon>Craniata</taxon>
        <taxon>Vertebrata</taxon>
        <taxon>Euteleostomi</taxon>
        <taxon>Actinopterygii</taxon>
        <taxon>Neopterygii</taxon>
        <taxon>Teleostei</taxon>
        <taxon>Neoteleostei</taxon>
        <taxon>Acanthomorphata</taxon>
        <taxon>Anabantaria</taxon>
        <taxon>Anabantiformes</taxon>
        <taxon>Anabantoidei</taxon>
        <taxon>Osphronemidae</taxon>
        <taxon>Betta</taxon>
    </lineage>
</organism>
<dbReference type="RefSeq" id="XP_029000183.1">
    <property type="nucleotide sequence ID" value="XM_029144350.3"/>
</dbReference>
<evidence type="ECO:0000256" key="1">
    <source>
        <dbReference type="ARBA" id="ARBA00004123"/>
    </source>
</evidence>
<accession>A0A6P7M1W7</accession>
<dbReference type="Pfam" id="PF02234">
    <property type="entry name" value="CDI"/>
    <property type="match status" value="1"/>
</dbReference>
<sequence length="225" mass="25630">MFTIRRSDTRPLTLAASWLLSSRNPRSEAEPLLDHTMEEPPCSLIQRSSQSAASVHLHAARPAAFKRPRRQTLRVDMESVRRSLFGPVDRDQLRAELKLRLQQICEQDSRRWNFNFQAETPLPGRLQWEEIPAGCAASFYREPTPPSASKSEDDERLSGRDQENCSRISNAKCAAAATPVRRKRTLPKARITDYFAKRRRTTDTKSILNHLLSSSSDAAQCKTIR</sequence>
<comment type="similarity">
    <text evidence="2">Belongs to the CDI family.</text>
</comment>
<feature type="domain" description="Cyclin-dependent kinase inhibitor" evidence="7">
    <location>
        <begin position="83"/>
        <end position="130"/>
    </location>
</feature>
<keyword evidence="3 9" id="KW-0649">Protein kinase inhibitor</keyword>
<gene>
    <name evidence="9" type="primary">cdkn1ca</name>
</gene>
<evidence type="ECO:0000259" key="7">
    <source>
        <dbReference type="Pfam" id="PF02234"/>
    </source>
</evidence>
<evidence type="ECO:0000313" key="8">
    <source>
        <dbReference type="Proteomes" id="UP000515150"/>
    </source>
</evidence>
<dbReference type="GO" id="GO:0004861">
    <property type="term" value="F:cyclin-dependent protein serine/threonine kinase inhibitor activity"/>
    <property type="evidence" value="ECO:0007669"/>
    <property type="project" value="InterPro"/>
</dbReference>
<dbReference type="Proteomes" id="UP000515150">
    <property type="component" value="Chromosome 3"/>
</dbReference>
<evidence type="ECO:0000256" key="6">
    <source>
        <dbReference type="SAM" id="MobiDB-lite"/>
    </source>
</evidence>
<feature type="region of interest" description="Disordered" evidence="6">
    <location>
        <begin position="139"/>
        <end position="164"/>
    </location>
</feature>
<dbReference type="GO" id="GO:0005634">
    <property type="term" value="C:nucleus"/>
    <property type="evidence" value="ECO:0007669"/>
    <property type="project" value="UniProtKB-SubCell"/>
</dbReference>
<keyword evidence="4" id="KW-0539">Nucleus</keyword>
<evidence type="ECO:0000313" key="9">
    <source>
        <dbReference type="RefSeq" id="XP_029000183.1"/>
    </source>
</evidence>
<dbReference type="PANTHER" id="PTHR10265:SF45">
    <property type="entry name" value="DACAPO"/>
    <property type="match status" value="1"/>
</dbReference>
<dbReference type="InterPro" id="IPR044898">
    <property type="entry name" value="CDI_dom_sf"/>
</dbReference>
<dbReference type="PANTHER" id="PTHR10265">
    <property type="entry name" value="CYCLIN-DEPENDENT KINASE INHIBITOR 1"/>
    <property type="match status" value="1"/>
</dbReference>
<feature type="compositionally biased region" description="Basic and acidic residues" evidence="6">
    <location>
        <begin position="150"/>
        <end position="164"/>
    </location>
</feature>
<proteinExistence type="inferred from homology"/>
<keyword evidence="5" id="KW-0131">Cell cycle</keyword>
<evidence type="ECO:0000256" key="2">
    <source>
        <dbReference type="ARBA" id="ARBA00006726"/>
    </source>
</evidence>
<evidence type="ECO:0000256" key="3">
    <source>
        <dbReference type="ARBA" id="ARBA00023013"/>
    </source>
</evidence>
<dbReference type="GeneID" id="114852161"/>
<keyword evidence="8" id="KW-1185">Reference proteome</keyword>
<dbReference type="GO" id="GO:0051726">
    <property type="term" value="P:regulation of cell cycle"/>
    <property type="evidence" value="ECO:0007669"/>
    <property type="project" value="InterPro"/>
</dbReference>
<name>A0A6P7M1W7_BETSP</name>
<dbReference type="OrthoDB" id="6373236at2759"/>
<evidence type="ECO:0000256" key="4">
    <source>
        <dbReference type="ARBA" id="ARBA00023242"/>
    </source>
</evidence>
<reference evidence="9" key="1">
    <citation type="submission" date="2025-08" db="UniProtKB">
        <authorList>
            <consortium name="RefSeq"/>
        </authorList>
    </citation>
    <scope>IDENTIFICATION</scope>
</reference>
<dbReference type="KEGG" id="bspl:114852161"/>
<dbReference type="CTD" id="399483"/>